<feature type="modified residue" description="4-aspartylphosphate" evidence="2">
    <location>
        <position position="55"/>
    </location>
</feature>
<dbReference type="InterPro" id="IPR007492">
    <property type="entry name" value="LytTR_DNA-bd_dom"/>
</dbReference>
<keyword evidence="1 5" id="KW-0238">DNA-binding</keyword>
<dbReference type="PROSITE" id="PS50930">
    <property type="entry name" value="HTH_LYTTR"/>
    <property type="match status" value="1"/>
</dbReference>
<dbReference type="PANTHER" id="PTHR48111:SF69">
    <property type="entry name" value="RESPONSE REGULATOR RECEIVER"/>
    <property type="match status" value="1"/>
</dbReference>
<dbReference type="InterPro" id="IPR011006">
    <property type="entry name" value="CheY-like_superfamily"/>
</dbReference>
<dbReference type="SMART" id="SM00850">
    <property type="entry name" value="LytTR"/>
    <property type="match status" value="1"/>
</dbReference>
<gene>
    <name evidence="5" type="ORF">J2X20_003904</name>
</gene>
<dbReference type="SUPFAM" id="SSF52172">
    <property type="entry name" value="CheY-like"/>
    <property type="match status" value="1"/>
</dbReference>
<dbReference type="GO" id="GO:0003677">
    <property type="term" value="F:DNA binding"/>
    <property type="evidence" value="ECO:0007669"/>
    <property type="project" value="UniProtKB-KW"/>
</dbReference>
<evidence type="ECO:0000256" key="2">
    <source>
        <dbReference type="PROSITE-ProRule" id="PRU00169"/>
    </source>
</evidence>
<dbReference type="InterPro" id="IPR001789">
    <property type="entry name" value="Sig_transdc_resp-reg_receiver"/>
</dbReference>
<dbReference type="PANTHER" id="PTHR48111">
    <property type="entry name" value="REGULATOR OF RPOS"/>
    <property type="match status" value="1"/>
</dbReference>
<dbReference type="Proteomes" id="UP001180453">
    <property type="component" value="Unassembled WGS sequence"/>
</dbReference>
<dbReference type="Gene3D" id="2.40.50.1020">
    <property type="entry name" value="LytTr DNA-binding domain"/>
    <property type="match status" value="1"/>
</dbReference>
<evidence type="ECO:0000313" key="5">
    <source>
        <dbReference type="EMBL" id="MDR7271236.1"/>
    </source>
</evidence>
<evidence type="ECO:0000259" key="3">
    <source>
        <dbReference type="PROSITE" id="PS50110"/>
    </source>
</evidence>
<sequence length="257" mass="28431">MKIFIAEDETPARERLAATLARIAPEARVLGHSDTVQGTLAWLQANPAPDLLLLDIQLADGLSLELFRDRRLALPTVFTTAYDQFALQAFQALAVDYLLKPVSDTALAQALAKAEQWRRHFDGQAQARFGQQLDGLLQRLSPPAGRQRIVGRRGGQQFHALELADIAYFVSVDKLSFAVTQAGERYLVEPTLGELEEELGLQRFFRANRQLLVAAGAVQRFTPAGKGRLKLDLSPALEGELLISQERAAAFRTWLEG</sequence>
<dbReference type="Pfam" id="PF00072">
    <property type="entry name" value="Response_reg"/>
    <property type="match status" value="1"/>
</dbReference>
<dbReference type="PROSITE" id="PS50110">
    <property type="entry name" value="RESPONSE_REGULATORY"/>
    <property type="match status" value="1"/>
</dbReference>
<comment type="caution">
    <text evidence="5">The sequence shown here is derived from an EMBL/GenBank/DDBJ whole genome shotgun (WGS) entry which is preliminary data.</text>
</comment>
<evidence type="ECO:0000259" key="4">
    <source>
        <dbReference type="PROSITE" id="PS50930"/>
    </source>
</evidence>
<dbReference type="Gene3D" id="3.40.50.2300">
    <property type="match status" value="1"/>
</dbReference>
<protein>
    <submittedName>
        <fullName evidence="5">DNA-binding LytR/AlgR family response regulator</fullName>
    </submittedName>
</protein>
<dbReference type="Pfam" id="PF04397">
    <property type="entry name" value="LytTR"/>
    <property type="match status" value="1"/>
</dbReference>
<feature type="domain" description="HTH LytTR-type" evidence="4">
    <location>
        <begin position="153"/>
        <end position="257"/>
    </location>
</feature>
<reference evidence="5 6" key="1">
    <citation type="submission" date="2023-07" db="EMBL/GenBank/DDBJ databases">
        <title>Sorghum-associated microbial communities from plants grown in Nebraska, USA.</title>
        <authorList>
            <person name="Schachtman D."/>
        </authorList>
    </citation>
    <scope>NUCLEOTIDE SEQUENCE [LARGE SCALE GENOMIC DNA]</scope>
    <source>
        <strain evidence="5 6">BE314</strain>
    </source>
</reference>
<evidence type="ECO:0000256" key="1">
    <source>
        <dbReference type="ARBA" id="ARBA00023125"/>
    </source>
</evidence>
<feature type="domain" description="Response regulatory" evidence="3">
    <location>
        <begin position="2"/>
        <end position="115"/>
    </location>
</feature>
<accession>A0ABU1YSP9</accession>
<keyword evidence="6" id="KW-1185">Reference proteome</keyword>
<dbReference type="RefSeq" id="WP_310268104.1">
    <property type="nucleotide sequence ID" value="NZ_JAVDXU010000003.1"/>
</dbReference>
<evidence type="ECO:0000313" key="6">
    <source>
        <dbReference type="Proteomes" id="UP001180453"/>
    </source>
</evidence>
<name>A0ABU1YSP9_ROSSA</name>
<proteinExistence type="predicted"/>
<organism evidence="5 6">
    <name type="scientific">Roseateles saccharophilus</name>
    <name type="common">Pseudomonas saccharophila</name>
    <dbReference type="NCBI Taxonomy" id="304"/>
    <lineage>
        <taxon>Bacteria</taxon>
        <taxon>Pseudomonadati</taxon>
        <taxon>Pseudomonadota</taxon>
        <taxon>Betaproteobacteria</taxon>
        <taxon>Burkholderiales</taxon>
        <taxon>Sphaerotilaceae</taxon>
        <taxon>Roseateles</taxon>
    </lineage>
</organism>
<dbReference type="SMART" id="SM00448">
    <property type="entry name" value="REC"/>
    <property type="match status" value="1"/>
</dbReference>
<dbReference type="InterPro" id="IPR039420">
    <property type="entry name" value="WalR-like"/>
</dbReference>
<dbReference type="EMBL" id="JAVDXU010000003">
    <property type="protein sequence ID" value="MDR7271236.1"/>
    <property type="molecule type" value="Genomic_DNA"/>
</dbReference>
<keyword evidence="2" id="KW-0597">Phosphoprotein</keyword>